<evidence type="ECO:0000313" key="4">
    <source>
        <dbReference type="Proteomes" id="UP000051612"/>
    </source>
</evidence>
<feature type="transmembrane region" description="Helical" evidence="2">
    <location>
        <begin position="94"/>
        <end position="113"/>
    </location>
</feature>
<feature type="transmembrane region" description="Helical" evidence="2">
    <location>
        <begin position="174"/>
        <end position="192"/>
    </location>
</feature>
<keyword evidence="2" id="KW-1133">Transmembrane helix</keyword>
<dbReference type="PATRIC" id="fig|1423772.3.peg.39"/>
<keyword evidence="2" id="KW-0472">Membrane</keyword>
<dbReference type="Proteomes" id="UP000051612">
    <property type="component" value="Unassembled WGS sequence"/>
</dbReference>
<evidence type="ECO:0000256" key="2">
    <source>
        <dbReference type="SAM" id="Phobius"/>
    </source>
</evidence>
<sequence length="290" mass="30650">MFNSGLRKEAQRDLEVAVEDYEKKVETRQKKLEELYNSRTQLKKQLQYAIEYIDGLANKPVGINADMKEVKIQYTRFENLLIAAKKQYDEDLKAAGGTVAGGVAAGVGVAALAPTAAMAIATTFGTASTGVAISTLSGAAATNAALAWLGGGAIAAGGSGMAGGSALLAAAGPIGWTIGGAALIGGGLLANGKNKKAAEQMRKQTVEVKAAEKGENTLIYETDRVINLTNGDSDYIRSGLQVFTTSYPNNAREFSNEQWQNIIAFVHDMKASAKSLNWVLGEDRKFHAQD</sequence>
<dbReference type="RefSeq" id="WP_056957975.1">
    <property type="nucleotide sequence ID" value="NZ_AYYN01000006.1"/>
</dbReference>
<reference evidence="3 4" key="1">
    <citation type="journal article" date="2015" name="Genome Announc.">
        <title>Expanding the biotechnology potential of lactobacilli through comparative genomics of 213 strains and associated genera.</title>
        <authorList>
            <person name="Sun Z."/>
            <person name="Harris H.M."/>
            <person name="McCann A."/>
            <person name="Guo C."/>
            <person name="Argimon S."/>
            <person name="Zhang W."/>
            <person name="Yang X."/>
            <person name="Jeffery I.B."/>
            <person name="Cooney J.C."/>
            <person name="Kagawa T.F."/>
            <person name="Liu W."/>
            <person name="Song Y."/>
            <person name="Salvetti E."/>
            <person name="Wrobel A."/>
            <person name="Rasinkangas P."/>
            <person name="Parkhill J."/>
            <person name="Rea M.C."/>
            <person name="O'Sullivan O."/>
            <person name="Ritari J."/>
            <person name="Douillard F.P."/>
            <person name="Paul Ross R."/>
            <person name="Yang R."/>
            <person name="Briner A.E."/>
            <person name="Felis G.E."/>
            <person name="de Vos W.M."/>
            <person name="Barrangou R."/>
            <person name="Klaenhammer T.R."/>
            <person name="Caufield P.W."/>
            <person name="Cui Y."/>
            <person name="Zhang H."/>
            <person name="O'Toole P.W."/>
        </authorList>
    </citation>
    <scope>NUCLEOTIDE SEQUENCE [LARGE SCALE GENOMIC DNA]</scope>
    <source>
        <strain evidence="3 4">DSM 20452</strain>
    </source>
</reference>
<protein>
    <submittedName>
        <fullName evidence="3">Uncharacterized protein</fullName>
    </submittedName>
</protein>
<feature type="coiled-coil region" evidence="1">
    <location>
        <begin position="7"/>
        <end position="87"/>
    </location>
</feature>
<feature type="transmembrane region" description="Helical" evidence="2">
    <location>
        <begin position="146"/>
        <end position="168"/>
    </location>
</feature>
<dbReference type="EMBL" id="AYYN01000006">
    <property type="protein sequence ID" value="KRM78063.1"/>
    <property type="molecule type" value="Genomic_DNA"/>
</dbReference>
<proteinExistence type="predicted"/>
<evidence type="ECO:0000256" key="1">
    <source>
        <dbReference type="SAM" id="Coils"/>
    </source>
</evidence>
<gene>
    <name evidence="3" type="ORF">FC48_GL000029</name>
</gene>
<comment type="caution">
    <text evidence="3">The sequence shown here is derived from an EMBL/GenBank/DDBJ whole genome shotgun (WGS) entry which is preliminary data.</text>
</comment>
<evidence type="ECO:0000313" key="3">
    <source>
        <dbReference type="EMBL" id="KRM78063.1"/>
    </source>
</evidence>
<keyword evidence="1" id="KW-0175">Coiled coil</keyword>
<name>A0A0R2BEB5_9LACO</name>
<organism evidence="3 4">
    <name type="scientific">Ligilactobacillus murinus DSM 20452 = NBRC 14221</name>
    <dbReference type="NCBI Taxonomy" id="1423772"/>
    <lineage>
        <taxon>Bacteria</taxon>
        <taxon>Bacillati</taxon>
        <taxon>Bacillota</taxon>
        <taxon>Bacilli</taxon>
        <taxon>Lactobacillales</taxon>
        <taxon>Lactobacillaceae</taxon>
        <taxon>Ligilactobacillus</taxon>
    </lineage>
</organism>
<accession>A0A0R2BEB5</accession>
<feature type="transmembrane region" description="Helical" evidence="2">
    <location>
        <begin position="119"/>
        <end position="139"/>
    </location>
</feature>
<dbReference type="AlphaFoldDB" id="A0A0R2BEB5"/>
<keyword evidence="2" id="KW-0812">Transmembrane</keyword>